<dbReference type="SMART" id="SM00174">
    <property type="entry name" value="RHO"/>
    <property type="match status" value="1"/>
</dbReference>
<dbReference type="GO" id="GO:0006914">
    <property type="term" value="P:autophagy"/>
    <property type="evidence" value="ECO:0007669"/>
    <property type="project" value="UniProtKB-KW"/>
</dbReference>
<organism evidence="14 15">
    <name type="scientific">Mytilus coruscus</name>
    <name type="common">Sea mussel</name>
    <dbReference type="NCBI Taxonomy" id="42192"/>
    <lineage>
        <taxon>Eukaryota</taxon>
        <taxon>Metazoa</taxon>
        <taxon>Spiralia</taxon>
        <taxon>Lophotrochozoa</taxon>
        <taxon>Mollusca</taxon>
        <taxon>Bivalvia</taxon>
        <taxon>Autobranchia</taxon>
        <taxon>Pteriomorphia</taxon>
        <taxon>Mytilida</taxon>
        <taxon>Mytiloidea</taxon>
        <taxon>Mytilidae</taxon>
        <taxon>Mytilinae</taxon>
        <taxon>Mytilus</taxon>
    </lineage>
</organism>
<dbReference type="SMART" id="SM00176">
    <property type="entry name" value="RAN"/>
    <property type="match status" value="1"/>
</dbReference>
<proteinExistence type="inferred from homology"/>
<dbReference type="InterPro" id="IPR027417">
    <property type="entry name" value="P-loop_NTPase"/>
</dbReference>
<reference evidence="14 15" key="1">
    <citation type="submission" date="2020-06" db="EMBL/GenBank/DDBJ databases">
        <authorList>
            <person name="Li R."/>
            <person name="Bekaert M."/>
        </authorList>
    </citation>
    <scope>NUCLEOTIDE SEQUENCE [LARGE SCALE GENOMIC DNA]</scope>
    <source>
        <strain evidence="15">wild</strain>
    </source>
</reference>
<evidence type="ECO:0000256" key="12">
    <source>
        <dbReference type="ARBA" id="ARBA00025701"/>
    </source>
</evidence>
<feature type="compositionally biased region" description="Basic and acidic residues" evidence="13">
    <location>
        <begin position="192"/>
        <end position="206"/>
    </location>
</feature>
<dbReference type="Gene3D" id="3.40.50.300">
    <property type="entry name" value="P-loop containing nucleotide triphosphate hydrolases"/>
    <property type="match status" value="1"/>
</dbReference>
<evidence type="ECO:0000256" key="7">
    <source>
        <dbReference type="ARBA" id="ARBA00023134"/>
    </source>
</evidence>
<keyword evidence="8" id="KW-0472">Membrane</keyword>
<dbReference type="Proteomes" id="UP000507470">
    <property type="component" value="Unassembled WGS sequence"/>
</dbReference>
<keyword evidence="10" id="KW-0636">Prenylation</keyword>
<keyword evidence="6" id="KW-0072">Autophagy</keyword>
<dbReference type="PRINTS" id="PR00449">
    <property type="entry name" value="RASTRNSFRMNG"/>
</dbReference>
<evidence type="ECO:0000313" key="14">
    <source>
        <dbReference type="EMBL" id="CAC5376244.1"/>
    </source>
</evidence>
<evidence type="ECO:0000256" key="8">
    <source>
        <dbReference type="ARBA" id="ARBA00023136"/>
    </source>
</evidence>
<dbReference type="GO" id="GO:0005525">
    <property type="term" value="F:GTP binding"/>
    <property type="evidence" value="ECO:0007669"/>
    <property type="project" value="UniProtKB-KW"/>
</dbReference>
<evidence type="ECO:0000256" key="3">
    <source>
        <dbReference type="ARBA" id="ARBA00022475"/>
    </source>
</evidence>
<accession>A0A6J8AZ51</accession>
<dbReference type="SMART" id="SM00175">
    <property type="entry name" value="RAB"/>
    <property type="match status" value="1"/>
</dbReference>
<keyword evidence="9" id="KW-0449">Lipoprotein</keyword>
<dbReference type="InterPro" id="IPR001806">
    <property type="entry name" value="Small_GTPase"/>
</dbReference>
<dbReference type="PROSITE" id="PS51419">
    <property type="entry name" value="RAB"/>
    <property type="match status" value="1"/>
</dbReference>
<keyword evidence="7" id="KW-0342">GTP-binding</keyword>
<dbReference type="PANTHER" id="PTHR47979">
    <property type="entry name" value="DRAB11-RELATED"/>
    <property type="match status" value="1"/>
</dbReference>
<sequence>MVEPIFDFQFRVILIGDSTVGKSSLLKYFTDGKFSDACDPTVGVDFYARLIEVNPGVRVKLQLWDTAGQERFRSITRSYYRNSVGILIVFDITKRKSFENIAQWLKESREQTEPHKGVYLIVGHKSDRDDERQVTTREGKMFAESNGLRYIETSARNGQNVEEAFLLLAREIHKLIQDDKLHVEEGWDGVKHGFSRPPKEPFHVVEGEPEGSGCC</sequence>
<dbReference type="SUPFAM" id="SSF52540">
    <property type="entry name" value="P-loop containing nucleoside triphosphate hydrolases"/>
    <property type="match status" value="1"/>
</dbReference>
<feature type="region of interest" description="Disordered" evidence="13">
    <location>
        <begin position="192"/>
        <end position="215"/>
    </location>
</feature>
<dbReference type="GO" id="GO:0003924">
    <property type="term" value="F:GTPase activity"/>
    <property type="evidence" value="ECO:0007669"/>
    <property type="project" value="InterPro"/>
</dbReference>
<evidence type="ECO:0000256" key="6">
    <source>
        <dbReference type="ARBA" id="ARBA00023006"/>
    </source>
</evidence>
<keyword evidence="15" id="KW-1185">Reference proteome</keyword>
<dbReference type="GO" id="GO:0005886">
    <property type="term" value="C:plasma membrane"/>
    <property type="evidence" value="ECO:0007669"/>
    <property type="project" value="UniProtKB-SubCell"/>
</dbReference>
<dbReference type="NCBIfam" id="TIGR00231">
    <property type="entry name" value="small_GTP"/>
    <property type="match status" value="1"/>
</dbReference>
<protein>
    <submittedName>
        <fullName evidence="14">RAB39B</fullName>
    </submittedName>
</protein>
<dbReference type="OrthoDB" id="9989112at2759"/>
<evidence type="ECO:0000256" key="11">
    <source>
        <dbReference type="ARBA" id="ARBA00023329"/>
    </source>
</evidence>
<evidence type="ECO:0000256" key="4">
    <source>
        <dbReference type="ARBA" id="ARBA00022481"/>
    </source>
</evidence>
<name>A0A6J8AZ51_MYTCO</name>
<comment type="subcellular location">
    <subcellularLocation>
        <location evidence="1">Cell membrane</location>
        <topology evidence="1">Lipid-anchor</topology>
        <orientation evidence="1">Cytoplasmic side</orientation>
    </subcellularLocation>
    <subcellularLocation>
        <location evidence="12">Cytoplasmic vesicle membrane</location>
        <topology evidence="12">Lipid-anchor</topology>
        <orientation evidence="12">Cytoplasmic side</orientation>
    </subcellularLocation>
</comment>
<keyword evidence="4" id="KW-0488">Methylation</keyword>
<dbReference type="FunFam" id="3.40.50.300:FF:000358">
    <property type="entry name" value="RAB39B, member RAS oncogene family"/>
    <property type="match status" value="1"/>
</dbReference>
<dbReference type="PROSITE" id="PS51421">
    <property type="entry name" value="RAS"/>
    <property type="match status" value="1"/>
</dbReference>
<evidence type="ECO:0000256" key="10">
    <source>
        <dbReference type="ARBA" id="ARBA00023289"/>
    </source>
</evidence>
<evidence type="ECO:0000256" key="5">
    <source>
        <dbReference type="ARBA" id="ARBA00022741"/>
    </source>
</evidence>
<dbReference type="InterPro" id="IPR050209">
    <property type="entry name" value="Rab_GTPases_membrane_traffic"/>
</dbReference>
<dbReference type="PROSITE" id="PS51420">
    <property type="entry name" value="RHO"/>
    <property type="match status" value="1"/>
</dbReference>
<evidence type="ECO:0000313" key="15">
    <source>
        <dbReference type="Proteomes" id="UP000507470"/>
    </source>
</evidence>
<comment type="similarity">
    <text evidence="2">Belongs to the small GTPase superfamily. Rab family.</text>
</comment>
<dbReference type="InterPro" id="IPR005225">
    <property type="entry name" value="Small_GTP-bd"/>
</dbReference>
<evidence type="ECO:0000256" key="13">
    <source>
        <dbReference type="SAM" id="MobiDB-lite"/>
    </source>
</evidence>
<dbReference type="SMART" id="SM00177">
    <property type="entry name" value="ARF"/>
    <property type="match status" value="1"/>
</dbReference>
<gene>
    <name evidence="14" type="ORF">MCOR_12964</name>
</gene>
<evidence type="ECO:0000256" key="9">
    <source>
        <dbReference type="ARBA" id="ARBA00023288"/>
    </source>
</evidence>
<dbReference type="GO" id="GO:0030659">
    <property type="term" value="C:cytoplasmic vesicle membrane"/>
    <property type="evidence" value="ECO:0007669"/>
    <property type="project" value="UniProtKB-SubCell"/>
</dbReference>
<dbReference type="Pfam" id="PF00071">
    <property type="entry name" value="Ras"/>
    <property type="match status" value="1"/>
</dbReference>
<keyword evidence="3" id="KW-1003">Cell membrane</keyword>
<dbReference type="AlphaFoldDB" id="A0A6J8AZ51"/>
<evidence type="ECO:0000256" key="2">
    <source>
        <dbReference type="ARBA" id="ARBA00006270"/>
    </source>
</evidence>
<dbReference type="EMBL" id="CACVKT020002176">
    <property type="protein sequence ID" value="CAC5376244.1"/>
    <property type="molecule type" value="Genomic_DNA"/>
</dbReference>
<evidence type="ECO:0000256" key="1">
    <source>
        <dbReference type="ARBA" id="ARBA00004342"/>
    </source>
</evidence>
<keyword evidence="11" id="KW-0968">Cytoplasmic vesicle</keyword>
<keyword evidence="5" id="KW-0547">Nucleotide-binding</keyword>
<dbReference type="SMART" id="SM00173">
    <property type="entry name" value="RAS"/>
    <property type="match status" value="1"/>
</dbReference>